<evidence type="ECO:0000256" key="1">
    <source>
        <dbReference type="SAM" id="MobiDB-lite"/>
    </source>
</evidence>
<feature type="region of interest" description="Disordered" evidence="1">
    <location>
        <begin position="267"/>
        <end position="294"/>
    </location>
</feature>
<feature type="compositionally biased region" description="Polar residues" evidence="1">
    <location>
        <begin position="212"/>
        <end position="231"/>
    </location>
</feature>
<dbReference type="AlphaFoldDB" id="A0A6A7BRG1"/>
<keyword evidence="3" id="KW-1185">Reference proteome</keyword>
<reference evidence="2" key="1">
    <citation type="journal article" date="2020" name="Stud. Mycol.">
        <title>101 Dothideomycetes genomes: a test case for predicting lifestyles and emergence of pathogens.</title>
        <authorList>
            <person name="Haridas S."/>
            <person name="Albert R."/>
            <person name="Binder M."/>
            <person name="Bloem J."/>
            <person name="Labutti K."/>
            <person name="Salamov A."/>
            <person name="Andreopoulos B."/>
            <person name="Baker S."/>
            <person name="Barry K."/>
            <person name="Bills G."/>
            <person name="Bluhm B."/>
            <person name="Cannon C."/>
            <person name="Castanera R."/>
            <person name="Culley D."/>
            <person name="Daum C."/>
            <person name="Ezra D."/>
            <person name="Gonzalez J."/>
            <person name="Henrissat B."/>
            <person name="Kuo A."/>
            <person name="Liang C."/>
            <person name="Lipzen A."/>
            <person name="Lutzoni F."/>
            <person name="Magnuson J."/>
            <person name="Mondo S."/>
            <person name="Nolan M."/>
            <person name="Ohm R."/>
            <person name="Pangilinan J."/>
            <person name="Park H.-J."/>
            <person name="Ramirez L."/>
            <person name="Alfaro M."/>
            <person name="Sun H."/>
            <person name="Tritt A."/>
            <person name="Yoshinaga Y."/>
            <person name="Zwiers L.-H."/>
            <person name="Turgeon B."/>
            <person name="Goodwin S."/>
            <person name="Spatafora J."/>
            <person name="Crous P."/>
            <person name="Grigoriev I."/>
        </authorList>
    </citation>
    <scope>NUCLEOTIDE SEQUENCE</scope>
    <source>
        <strain evidence="2">CBS 480.64</strain>
    </source>
</reference>
<dbReference type="EMBL" id="MU006053">
    <property type="protein sequence ID" value="KAF2857279.1"/>
    <property type="molecule type" value="Genomic_DNA"/>
</dbReference>
<gene>
    <name evidence="2" type="ORF">K470DRAFT_273413</name>
</gene>
<feature type="region of interest" description="Disordered" evidence="1">
    <location>
        <begin position="503"/>
        <end position="540"/>
    </location>
</feature>
<feature type="compositionally biased region" description="Polar residues" evidence="1">
    <location>
        <begin position="677"/>
        <end position="697"/>
    </location>
</feature>
<feature type="region of interest" description="Disordered" evidence="1">
    <location>
        <begin position="208"/>
        <end position="231"/>
    </location>
</feature>
<name>A0A6A7BRG1_9PEZI</name>
<evidence type="ECO:0000313" key="2">
    <source>
        <dbReference type="EMBL" id="KAF2857279.1"/>
    </source>
</evidence>
<organism evidence="2 3">
    <name type="scientific">Piedraia hortae CBS 480.64</name>
    <dbReference type="NCBI Taxonomy" id="1314780"/>
    <lineage>
        <taxon>Eukaryota</taxon>
        <taxon>Fungi</taxon>
        <taxon>Dikarya</taxon>
        <taxon>Ascomycota</taxon>
        <taxon>Pezizomycotina</taxon>
        <taxon>Dothideomycetes</taxon>
        <taxon>Dothideomycetidae</taxon>
        <taxon>Capnodiales</taxon>
        <taxon>Piedraiaceae</taxon>
        <taxon>Piedraia</taxon>
    </lineage>
</organism>
<feature type="region of interest" description="Disordered" evidence="1">
    <location>
        <begin position="1"/>
        <end position="29"/>
    </location>
</feature>
<accession>A0A6A7BRG1</accession>
<dbReference type="OrthoDB" id="3641158at2759"/>
<feature type="compositionally biased region" description="Basic and acidic residues" evidence="1">
    <location>
        <begin position="148"/>
        <end position="160"/>
    </location>
</feature>
<feature type="compositionally biased region" description="Polar residues" evidence="1">
    <location>
        <begin position="707"/>
        <end position="719"/>
    </location>
</feature>
<sequence length="751" mass="80035">MPLSIHPACPPDASTASKSIGGTGPGPNAFKLQQERLERHRLEGNAFYQQQVESRRIAPPLQLHPALRRRASIGSSSPVSSMHPSVVNCSTINDGGSVITTMSPFIDSDPRYIYIPRQSVKDGELRGSSESNACKSPRKGHVGLSVFPRKDAEDNEHDGLNKNLPKKGILDRLKKLGGLMNHQDTSAIPPSDIPPKAQAVLGTGNICADPSITPQTRSSLHTSLGKGTNSARTLSCDAHGVIDAETPCPKNQPSNRSTSRRLSFLLEDTDSSTPPTPPAKNTPPSQNCNNRQNAGEYRGLGVSAQAGFGGPNVYQHTKLCTAQASPATSSAFGRRSSPKLITRPSLYSLHASIVPESIDAAELQGYKSRMDGLNIEGFNTRAVYPNNLYNNQGSDIRVGGGGARAHDTNQLARMGVGDNLFTMVHKHLRTASPQSANTSCYCHMDPGYDFGYPSDAPTSSHGKAAANLLSPQRSPSATVYTHQSAKPSPLCVFPAVPHIPPPTNHPLRFKNSEPIKSVNEPKTSSSVSGSGSNEPQPPYGSYQDVVLDALAQIMRNHEHSGAMWRETRNQLMTLGHRVAALEHQHHSAAAPMPAVTTGHDRLHSHNRGSLIACDSASALPYGATAYVQSNNYKVTVDDKQKDSAQGTPLHNPSGREIEHGGAAIGDYINASRESPAHSATLQDHVSDQPVGSSSGVIPSNEGLGSAGTPSYCSPDNPSNREIMAMMQKILAAVSNHDSRNDLKKGTQGVAQ</sequence>
<protein>
    <submittedName>
        <fullName evidence="2">Uncharacterized protein</fullName>
    </submittedName>
</protein>
<feature type="region of interest" description="Disordered" evidence="1">
    <location>
        <begin position="123"/>
        <end position="166"/>
    </location>
</feature>
<feature type="region of interest" description="Disordered" evidence="1">
    <location>
        <begin position="674"/>
        <end position="719"/>
    </location>
</feature>
<dbReference type="Proteomes" id="UP000799421">
    <property type="component" value="Unassembled WGS sequence"/>
</dbReference>
<evidence type="ECO:0000313" key="3">
    <source>
        <dbReference type="Proteomes" id="UP000799421"/>
    </source>
</evidence>
<proteinExistence type="predicted"/>